<name>A0A2G6E5J1_9BACT</name>
<sequence>MSETRSQVYHIQTKISGRYLVQAPPGKGPFPLIVGFHGYGEDAETQLSMLKNISATTGWVYCAIQALHPFYLRSKTLGACWMTSQDQELRIQENIDYVDAVLARLTQDFPLSATLVFHGFSQGTAMACRAAVLGHYQPSSVLLLGSGIPSELHELTRMTRILLARGTQDRLYPFEQWTDDRARLEQSNIEFRLCVFDGGHSGTPEYYEAASTFLMDGMNAHRR</sequence>
<gene>
    <name evidence="2" type="ORF">CSB45_07475</name>
</gene>
<dbReference type="InterPro" id="IPR029058">
    <property type="entry name" value="AB_hydrolase_fold"/>
</dbReference>
<reference evidence="2 3" key="1">
    <citation type="submission" date="2017-10" db="EMBL/GenBank/DDBJ databases">
        <title>Novel microbial diversity and functional potential in the marine mammal oral microbiome.</title>
        <authorList>
            <person name="Dudek N.K."/>
            <person name="Sun C.L."/>
            <person name="Burstein D."/>
            <person name="Kantor R.S."/>
            <person name="Aliaga Goltsman D.S."/>
            <person name="Bik E.M."/>
            <person name="Thomas B.C."/>
            <person name="Banfield J.F."/>
            <person name="Relman D.A."/>
        </authorList>
    </citation>
    <scope>NUCLEOTIDE SEQUENCE [LARGE SCALE GENOMIC DNA]</scope>
    <source>
        <strain evidence="2">DOLZORAL124_49_17</strain>
    </source>
</reference>
<feature type="domain" description="Phospholipase/carboxylesterase/thioesterase" evidence="1">
    <location>
        <begin position="30"/>
        <end position="214"/>
    </location>
</feature>
<dbReference type="Gene3D" id="3.40.50.1820">
    <property type="entry name" value="alpha/beta hydrolase"/>
    <property type="match status" value="1"/>
</dbReference>
<dbReference type="EMBL" id="PDPS01000027">
    <property type="protein sequence ID" value="PID57356.1"/>
    <property type="molecule type" value="Genomic_DNA"/>
</dbReference>
<accession>A0A2G6E5J1</accession>
<proteinExistence type="predicted"/>
<dbReference type="Pfam" id="PF02230">
    <property type="entry name" value="Abhydrolase_2"/>
    <property type="match status" value="1"/>
</dbReference>
<comment type="caution">
    <text evidence="2">The sequence shown here is derived from an EMBL/GenBank/DDBJ whole genome shotgun (WGS) entry which is preliminary data.</text>
</comment>
<dbReference type="AlphaFoldDB" id="A0A2G6E5J1"/>
<dbReference type="Proteomes" id="UP000229740">
    <property type="component" value="Unassembled WGS sequence"/>
</dbReference>
<dbReference type="SUPFAM" id="SSF53474">
    <property type="entry name" value="alpha/beta-Hydrolases"/>
    <property type="match status" value="1"/>
</dbReference>
<evidence type="ECO:0000259" key="1">
    <source>
        <dbReference type="Pfam" id="PF02230"/>
    </source>
</evidence>
<protein>
    <submittedName>
        <fullName evidence="2">Phospholipase</fullName>
    </submittedName>
</protein>
<dbReference type="InterPro" id="IPR003140">
    <property type="entry name" value="PLipase/COase/thioEstase"/>
</dbReference>
<organism evidence="2 3">
    <name type="scientific">candidate division KSB3 bacterium</name>
    <dbReference type="NCBI Taxonomy" id="2044937"/>
    <lineage>
        <taxon>Bacteria</taxon>
        <taxon>candidate division KSB3</taxon>
    </lineage>
</organism>
<dbReference type="GO" id="GO:0016787">
    <property type="term" value="F:hydrolase activity"/>
    <property type="evidence" value="ECO:0007669"/>
    <property type="project" value="InterPro"/>
</dbReference>
<evidence type="ECO:0000313" key="3">
    <source>
        <dbReference type="Proteomes" id="UP000229740"/>
    </source>
</evidence>
<evidence type="ECO:0000313" key="2">
    <source>
        <dbReference type="EMBL" id="PID57356.1"/>
    </source>
</evidence>